<dbReference type="GO" id="GO:0005886">
    <property type="term" value="C:plasma membrane"/>
    <property type="evidence" value="ECO:0007669"/>
    <property type="project" value="TreeGrafter"/>
</dbReference>
<dbReference type="RefSeq" id="WP_173199203.1">
    <property type="nucleotide sequence ID" value="NZ_JABFCX010000003.1"/>
</dbReference>
<evidence type="ECO:0000313" key="7">
    <source>
        <dbReference type="EMBL" id="NNU16594.1"/>
    </source>
</evidence>
<evidence type="ECO:0000256" key="1">
    <source>
        <dbReference type="ARBA" id="ARBA00004141"/>
    </source>
</evidence>
<dbReference type="PANTHER" id="PTHR42893:SF46">
    <property type="entry name" value="PROTEIN DETOXIFICATION 44, CHLOROPLASTIC"/>
    <property type="match status" value="1"/>
</dbReference>
<evidence type="ECO:0000256" key="4">
    <source>
        <dbReference type="ARBA" id="ARBA00022989"/>
    </source>
</evidence>
<dbReference type="GO" id="GO:0015297">
    <property type="term" value="F:antiporter activity"/>
    <property type="evidence" value="ECO:0007669"/>
    <property type="project" value="InterPro"/>
</dbReference>
<keyword evidence="4 6" id="KW-1133">Transmembrane helix</keyword>
<evidence type="ECO:0000256" key="6">
    <source>
        <dbReference type="SAM" id="Phobius"/>
    </source>
</evidence>
<dbReference type="Proteomes" id="UP000536835">
    <property type="component" value="Unassembled WGS sequence"/>
</dbReference>
<feature type="transmembrane region" description="Helical" evidence="6">
    <location>
        <begin position="396"/>
        <end position="416"/>
    </location>
</feature>
<organism evidence="7 8">
    <name type="scientific">Parvularcula mediterranea</name>
    <dbReference type="NCBI Taxonomy" id="2732508"/>
    <lineage>
        <taxon>Bacteria</taxon>
        <taxon>Pseudomonadati</taxon>
        <taxon>Pseudomonadota</taxon>
        <taxon>Alphaproteobacteria</taxon>
        <taxon>Parvularculales</taxon>
        <taxon>Parvularculaceae</taxon>
        <taxon>Parvularcula</taxon>
    </lineage>
</organism>
<feature type="transmembrane region" description="Helical" evidence="6">
    <location>
        <begin position="141"/>
        <end position="160"/>
    </location>
</feature>
<name>A0A7Y3RM83_9PROT</name>
<gene>
    <name evidence="7" type="ORF">HK107_09705</name>
</gene>
<dbReference type="GO" id="GO:0042910">
    <property type="term" value="F:xenobiotic transmembrane transporter activity"/>
    <property type="evidence" value="ECO:0007669"/>
    <property type="project" value="InterPro"/>
</dbReference>
<dbReference type="PANTHER" id="PTHR42893">
    <property type="entry name" value="PROTEIN DETOXIFICATION 44, CHLOROPLASTIC-RELATED"/>
    <property type="match status" value="1"/>
</dbReference>
<feature type="transmembrane region" description="Helical" evidence="6">
    <location>
        <begin position="48"/>
        <end position="68"/>
    </location>
</feature>
<reference evidence="7 8" key="1">
    <citation type="submission" date="2020-05" db="EMBL/GenBank/DDBJ databases">
        <title>Parvularcula mediterraneae sp. nov., isolated from polypropylene straw from shallow seawater of the seashore of Laganas in Zakynthos island, Greece.</title>
        <authorList>
            <person name="Szabo I."/>
            <person name="Al-Omari J."/>
            <person name="Rado J."/>
            <person name="Szerdahelyi G.S."/>
        </authorList>
    </citation>
    <scope>NUCLEOTIDE SEQUENCE [LARGE SCALE GENOMIC DNA]</scope>
    <source>
        <strain evidence="7 8">ZS-1/3</strain>
    </source>
</reference>
<evidence type="ECO:0000256" key="2">
    <source>
        <dbReference type="ARBA" id="ARBA00010199"/>
    </source>
</evidence>
<feature type="transmembrane region" description="Helical" evidence="6">
    <location>
        <begin position="324"/>
        <end position="347"/>
    </location>
</feature>
<evidence type="ECO:0000256" key="3">
    <source>
        <dbReference type="ARBA" id="ARBA00022692"/>
    </source>
</evidence>
<sequence>MSSAAPQPATLRSAFAIAWPASLAAIITPVLGLTDVAVLARGAEAEALAGASLAGAVFSLLYWSFSFLRMSLSGLVAQALGADDEGMLRARLVQGALFGFAVGLLLLILQAPIIAGAQLFLVDTSEASAAAGDAMRSYIGIRIWGAPAVITTTALLGWFTGQGRTGLLMAVTIGTASVNAVLSILFVLVFGWGIEGLALATALAELSGLLIGLGGAAWVLAQRGGVLAHWSRARMRDGLGALLSLNGDIFVRTLLLDSIFVSFARFGADFGDVTLAANHVLLNLVLALTLFLDGPAIAAETYVGQAVGSKTRREELFSAAWRETAKIAGAMALALFLLLVLFGDLLLSLTVGEGSDTAAVLAEAKRFLPWAVLMPLATAAAYHLDGIYIGATRGAALRNTMAVATALYFAAVFLLREPLGNHGLWAAFVLFMAARGVLLVLTWRGFRPLLSNASSG</sequence>
<proteinExistence type="inferred from homology"/>
<keyword evidence="5 6" id="KW-0472">Membrane</keyword>
<evidence type="ECO:0000313" key="8">
    <source>
        <dbReference type="Proteomes" id="UP000536835"/>
    </source>
</evidence>
<keyword evidence="3 6" id="KW-0812">Transmembrane</keyword>
<protein>
    <submittedName>
        <fullName evidence="7">MATE family efflux transporter</fullName>
    </submittedName>
</protein>
<feature type="transmembrane region" description="Helical" evidence="6">
    <location>
        <begin position="167"/>
        <end position="192"/>
    </location>
</feature>
<feature type="transmembrane region" description="Helical" evidence="6">
    <location>
        <begin position="367"/>
        <end position="384"/>
    </location>
</feature>
<dbReference type="AlphaFoldDB" id="A0A7Y3RM83"/>
<keyword evidence="8" id="KW-1185">Reference proteome</keyword>
<feature type="transmembrane region" description="Helical" evidence="6">
    <location>
        <begin position="422"/>
        <end position="443"/>
    </location>
</feature>
<evidence type="ECO:0000256" key="5">
    <source>
        <dbReference type="ARBA" id="ARBA00023136"/>
    </source>
</evidence>
<feature type="transmembrane region" description="Helical" evidence="6">
    <location>
        <begin position="242"/>
        <end position="268"/>
    </location>
</feature>
<dbReference type="InterPro" id="IPR044644">
    <property type="entry name" value="DinF-like"/>
</dbReference>
<feature type="transmembrane region" description="Helical" evidence="6">
    <location>
        <begin position="198"/>
        <end position="221"/>
    </location>
</feature>
<dbReference type="Pfam" id="PF01554">
    <property type="entry name" value="MatE"/>
    <property type="match status" value="2"/>
</dbReference>
<dbReference type="InterPro" id="IPR002528">
    <property type="entry name" value="MATE_fam"/>
</dbReference>
<comment type="caution">
    <text evidence="7">The sequence shown here is derived from an EMBL/GenBank/DDBJ whole genome shotgun (WGS) entry which is preliminary data.</text>
</comment>
<dbReference type="NCBIfam" id="TIGR00797">
    <property type="entry name" value="matE"/>
    <property type="match status" value="1"/>
</dbReference>
<comment type="subcellular location">
    <subcellularLocation>
        <location evidence="1">Membrane</location>
        <topology evidence="1">Multi-pass membrane protein</topology>
    </subcellularLocation>
</comment>
<comment type="similarity">
    <text evidence="2">Belongs to the multi antimicrobial extrusion (MATE) (TC 2.A.66.1) family.</text>
</comment>
<feature type="transmembrane region" description="Helical" evidence="6">
    <location>
        <begin position="280"/>
        <end position="303"/>
    </location>
</feature>
<accession>A0A7Y3RM83</accession>
<dbReference type="EMBL" id="JABFCX010000003">
    <property type="protein sequence ID" value="NNU16594.1"/>
    <property type="molecule type" value="Genomic_DNA"/>
</dbReference>
<feature type="transmembrane region" description="Helical" evidence="6">
    <location>
        <begin position="97"/>
        <end position="121"/>
    </location>
</feature>